<dbReference type="eggNOG" id="COG0508">
    <property type="taxonomic scope" value="Bacteria"/>
</dbReference>
<dbReference type="InterPro" id="IPR007831">
    <property type="entry name" value="T2SS_GspE_N"/>
</dbReference>
<feature type="region of interest" description="Disordered" evidence="1">
    <location>
        <begin position="1306"/>
        <end position="1390"/>
    </location>
</feature>
<protein>
    <submittedName>
        <fullName evidence="3">General secretion pathway protein E</fullName>
    </submittedName>
</protein>
<feature type="region of interest" description="Disordered" evidence="1">
    <location>
        <begin position="659"/>
        <end position="1079"/>
    </location>
</feature>
<dbReference type="PATRIC" id="fig|1278073.3.peg.3455"/>
<feature type="compositionally biased region" description="Polar residues" evidence="1">
    <location>
        <begin position="1271"/>
        <end position="1281"/>
    </location>
</feature>
<accession>L7U9F2</accession>
<sequence length="2092" mass="205614">MAEKLGAILVRKGLLTQAQLDEALKAQLIYGGRLGSILIELDFLDIDTVAMVLGEQTRYPVAQEADFEAVTDATLTLLPMALAEKHLAFPLAQEGRRLKVAMASPFEIQHTDALGFITGLRILPHITPELRLFHYQAERYGIRRPARSMHMAAARRTAKPATAVPVRGGVVPLPEMAPPPAPVRAQPGSEGMFGGLAPGQFLSDDAEDSAEVEAPRSVPPVLSMPGDGGVGRGESGPPVLAPSGPPRLKPVEAGPGARPPGPPRLAPPAMPPELDLSEEIEAAEELDGGEEIEAAEIVEPTEELDVVDTEEVLEGVMEEVEPPAPRALVSVVVGGRGPGEGASAAQPPGMVSRQAVGQGAPHVAPQGSGAGAGGRPPPGPVPPGMGGVGARPAPGVEGSVPPGMTGARPVVSGEEVSVPPGMVGARPPQPGAGVPVRGAVPPGMRPPSSTGIPTVLGPAGALEVGAGGPGAVPPGMQGARPQVGGGSPPVLGPQGARPQSSEGMGAPSGAVPPGARPQLSEGMGVPSGAVPPGVRPQSSEGMGAPSGAVPPGMMGARPPSSAGMPTVPGAPSGAVPPGMMGARPPSSAGMPTVPGAQSGAVPPGMMGARPPSSAGMPTVPGAQSGAVPPGMMGARPPSSAGMPTVPGAQSGAVPPGMMGARPSSSTGVPTVQGAQGGAVPPGARPPVSAPPLPGAVPPSARPPSSVGVPTVQGPQGMVPQGTRPPSSAGVPPMQGAQGAVPPGARAPSSAGVATLQGPQEAVSPGARPPSSAGMATTVQGPQGAASPGARPPSSAGMATLQGPPGAVPTSGRPPLNAAGPVMQGPQGAVPPGARPPSSAGLATGQGLQGAVPPGAQPPSSVAGPAMQGPQGAVPPGARPSSGTGVSAVQGSQGGVVSPGMVGIRPPPSTNVPTSQGSQSAPMPPGIQGARPPPSASGPTEPGAQIGTVPPGMVGARPPSSASGPTEPGAQIGTVPPGMVGARPPSSASGPTEPGAQIGTVPPGMVGARPPSSASGLPGLGSGTETPATPSGMAGARLSSDPDVSSAVPSGTVGARLSSSVGGPTEAGSQGDPPSEMVLSLGAGGAPVGVLPGAVASGIVLSPIAGMPLSGLTGGTPSGASPMSGVELSSVPDPKDTLSARESSTTMGVASVLDPKETLSARESLSTMGAALVLEPKDTLSARESLSTMGAALVLEPQDTLSAREPSSTTGVASVLEPKDTLAASESPTSGAEPSSVPESQGTLSSSESLVSDVELSSAVGPLETLSPAALPSSSTEMSSTVGLPGNTLLPGAHSPSAWDLLAEAEVQEAVPARSPSSSTEGDPSELGAHVAGRSGEWLPLNASGSAPEGQGIGLEGQSLRTQPPSSMSATPNQPFVDPVVTEARPPSSVDSLAAQGPQVLVALPSTEPRVSAEQGDTAALNDFAESVATELAMDAGDSSIQLGEDFFADVAPDGDGLKVDLPQEDSRTESLDSLELADPAADDAAAIDASLSPATDDEAQTDIGAEGQHNPSSESASSTLVSGSSVFAPFKDELVGASAASAVETDLGDKSTDASSVSTNPAMSGTTVDVAAKDSVSALFAPHGTEASAAVAIALPPAPSEVAQSRSESDAAVSLSSGPLSSLDLSVSEPGSPPAKDTASPSTIPESLTPNETPDLSSVRPSQTQTADGSKDGLLAPEPSANEQTSPAEASPSVAYLDATESAPGTTESPTPAAESWTLGSTAQPSTRSTVSTGEGDSGDSLMLEAAGSMLASHGDPSSRDTTKTRDGSATESLESESVLPLGDVLPGRTGPKSEAAREEASASPSESTGSTLAPKPPAARRAPIELDELPAADDAPMQLASTWEFVGWQGSEGNGTIGHVAESTWDDRAVDLEGAMPRAEPPARASANEFPLASAWDFIQQPWQPHAREHSEVLTALLAAAGASTASGSEGPAVSADQVLTALDEVNTQGVLGKVLIAYCAGRFQRAFLLGESFGLVRVGHAWGPGSDGPQVSALKVDLDAPSLLVSALGQFGPSSFDAPVSAQDEAIFSALGGPASHLLVVPIRARGRPVAFIVADSGNAPVPSTTLDELTRVSAKASEVYDRLPASGTE</sequence>
<feature type="compositionally biased region" description="Low complexity" evidence="1">
    <location>
        <begin position="1038"/>
        <end position="1049"/>
    </location>
</feature>
<feature type="domain" description="Type II secretion system protein GspE N-terminal" evidence="2">
    <location>
        <begin position="59"/>
        <end position="144"/>
    </location>
</feature>
<feature type="compositionally biased region" description="Pro residues" evidence="1">
    <location>
        <begin position="239"/>
        <end position="248"/>
    </location>
</feature>
<feature type="compositionally biased region" description="Low complexity" evidence="1">
    <location>
        <begin position="880"/>
        <end position="902"/>
    </location>
</feature>
<evidence type="ECO:0000313" key="4">
    <source>
        <dbReference type="Proteomes" id="UP000011131"/>
    </source>
</evidence>
<feature type="compositionally biased region" description="Pro residues" evidence="1">
    <location>
        <begin position="257"/>
        <end position="271"/>
    </location>
</feature>
<dbReference type="Pfam" id="PF05157">
    <property type="entry name" value="MshEN"/>
    <property type="match status" value="1"/>
</dbReference>
<dbReference type="SUPFAM" id="SSF160246">
    <property type="entry name" value="EspE N-terminal domain-like"/>
    <property type="match status" value="1"/>
</dbReference>
<feature type="region of interest" description="Disordered" evidence="1">
    <location>
        <begin position="338"/>
        <end position="414"/>
    </location>
</feature>
<feature type="compositionally biased region" description="Low complexity" evidence="1">
    <location>
        <begin position="671"/>
        <end position="681"/>
    </location>
</feature>
<feature type="compositionally biased region" description="Polar residues" evidence="1">
    <location>
        <begin position="1718"/>
        <end position="1735"/>
    </location>
</feature>
<feature type="compositionally biased region" description="Polar residues" evidence="1">
    <location>
        <begin position="1223"/>
        <end position="1232"/>
    </location>
</feature>
<keyword evidence="4" id="KW-1185">Reference proteome</keyword>
<feature type="region of interest" description="Disordered" evidence="1">
    <location>
        <begin position="1112"/>
        <end position="1148"/>
    </location>
</feature>
<evidence type="ECO:0000259" key="2">
    <source>
        <dbReference type="Pfam" id="PF05157"/>
    </source>
</evidence>
<gene>
    <name evidence="3" type="ordered locus">MYSTI_03396</name>
</gene>
<dbReference type="KEGG" id="msd:MYSTI_03396"/>
<feature type="compositionally biased region" description="Low complexity" evidence="1">
    <location>
        <begin position="839"/>
        <end position="850"/>
    </location>
</feature>
<feature type="compositionally biased region" description="Basic and acidic residues" evidence="1">
    <location>
        <begin position="1757"/>
        <end position="1769"/>
    </location>
</feature>
<evidence type="ECO:0000313" key="3">
    <source>
        <dbReference type="EMBL" id="AGC44708.1"/>
    </source>
</evidence>
<dbReference type="InterPro" id="IPR037257">
    <property type="entry name" value="T2SS_E_N_sf"/>
</dbReference>
<feature type="compositionally biased region" description="Polar residues" evidence="1">
    <location>
        <begin position="1639"/>
        <end position="1668"/>
    </location>
</feature>
<feature type="compositionally biased region" description="Low complexity" evidence="1">
    <location>
        <begin position="1006"/>
        <end position="1016"/>
    </location>
</feature>
<dbReference type="STRING" id="1278073.MYSTI_03396"/>
<dbReference type="Proteomes" id="UP000011131">
    <property type="component" value="Chromosome"/>
</dbReference>
<feature type="compositionally biased region" description="Low complexity" evidence="1">
    <location>
        <begin position="1614"/>
        <end position="1628"/>
    </location>
</feature>
<organism evidence="3 4">
    <name type="scientific">Myxococcus stipitatus (strain DSM 14675 / JCM 12634 / Mx s8)</name>
    <dbReference type="NCBI Taxonomy" id="1278073"/>
    <lineage>
        <taxon>Bacteria</taxon>
        <taxon>Pseudomonadati</taxon>
        <taxon>Myxococcota</taxon>
        <taxon>Myxococcia</taxon>
        <taxon>Myxococcales</taxon>
        <taxon>Cystobacterineae</taxon>
        <taxon>Myxococcaceae</taxon>
        <taxon>Myxococcus</taxon>
    </lineage>
</organism>
<feature type="compositionally biased region" description="Low complexity" evidence="1">
    <location>
        <begin position="779"/>
        <end position="796"/>
    </location>
</feature>
<feature type="compositionally biased region" description="Polar residues" evidence="1">
    <location>
        <begin position="910"/>
        <end position="920"/>
    </location>
</feature>
<feature type="compositionally biased region" description="Low complexity" evidence="1">
    <location>
        <begin position="1238"/>
        <end position="1249"/>
    </location>
</feature>
<name>L7U9F2_MYXSD</name>
<feature type="compositionally biased region" description="Polar residues" evidence="1">
    <location>
        <begin position="1358"/>
        <end position="1373"/>
    </location>
</feature>
<reference evidence="3 4" key="1">
    <citation type="journal article" date="2013" name="Genome Announc.">
        <title>Complete genome sequence of Myxococcus stipitatus strain DSM 14675, a fruiting myxobacterium.</title>
        <authorList>
            <person name="Huntley S."/>
            <person name="Kneip S."/>
            <person name="Treuner-Lange A."/>
            <person name="Sogaard-Andersen L."/>
        </authorList>
    </citation>
    <scope>NUCLEOTIDE SEQUENCE [LARGE SCALE GENOMIC DNA]</scope>
    <source>
        <strain evidence="4">DSM 14675 / JCM 12634 / Mx s8</strain>
    </source>
</reference>
<feature type="region of interest" description="Disordered" evidence="1">
    <location>
        <begin position="1543"/>
        <end position="1564"/>
    </location>
</feature>
<feature type="region of interest" description="Disordered" evidence="1">
    <location>
        <begin position="1196"/>
        <end position="1249"/>
    </location>
</feature>
<feature type="compositionally biased region" description="Polar residues" evidence="1">
    <location>
        <begin position="1198"/>
        <end position="1211"/>
    </location>
</feature>
<feature type="region of interest" description="Disordered" evidence="1">
    <location>
        <begin position="1266"/>
        <end position="1288"/>
    </location>
</feature>
<dbReference type="Gene3D" id="3.30.300.160">
    <property type="entry name" value="Type II secretion system, protein E, N-terminal domain"/>
    <property type="match status" value="1"/>
</dbReference>
<evidence type="ECO:0000256" key="1">
    <source>
        <dbReference type="SAM" id="MobiDB-lite"/>
    </source>
</evidence>
<feature type="region of interest" description="Disordered" evidence="1">
    <location>
        <begin position="469"/>
        <end position="570"/>
    </location>
</feature>
<feature type="compositionally biased region" description="Polar residues" evidence="1">
    <location>
        <begin position="1553"/>
        <end position="1564"/>
    </location>
</feature>
<feature type="region of interest" description="Disordered" evidence="1">
    <location>
        <begin position="1602"/>
        <end position="1821"/>
    </location>
</feature>
<feature type="region of interest" description="Disordered" evidence="1">
    <location>
        <begin position="173"/>
        <end position="272"/>
    </location>
</feature>
<dbReference type="EMBL" id="CP004025">
    <property type="protein sequence ID" value="AGC44708.1"/>
    <property type="molecule type" value="Genomic_DNA"/>
</dbReference>
<proteinExistence type="predicted"/>
<feature type="compositionally biased region" description="Pro residues" evidence="1">
    <location>
        <begin position="682"/>
        <end position="701"/>
    </location>
</feature>
<dbReference type="HOGENOM" id="CLU_232497_0_0_7"/>
<feature type="region of interest" description="Disordered" evidence="1">
    <location>
        <begin position="1492"/>
        <end position="1520"/>
    </location>
</feature>